<dbReference type="Proteomes" id="UP001623592">
    <property type="component" value="Unassembled WGS sequence"/>
</dbReference>
<dbReference type="PANTHER" id="PTHR36927">
    <property type="entry name" value="BLR4337 PROTEIN"/>
    <property type="match status" value="1"/>
</dbReference>
<name>A0ABW8TEA9_9CLOT</name>
<dbReference type="EMBL" id="JBJIAA010000008">
    <property type="protein sequence ID" value="MFL0250851.1"/>
    <property type="molecule type" value="Genomic_DNA"/>
</dbReference>
<dbReference type="InterPro" id="IPR050623">
    <property type="entry name" value="Glucan_succinyl_AcylTrfase"/>
</dbReference>
<feature type="transmembrane region" description="Helical" evidence="1">
    <location>
        <begin position="141"/>
        <end position="163"/>
    </location>
</feature>
<keyword evidence="1" id="KW-0472">Membrane</keyword>
<evidence type="ECO:0008006" key="4">
    <source>
        <dbReference type="Google" id="ProtNLM"/>
    </source>
</evidence>
<feature type="transmembrane region" description="Helical" evidence="1">
    <location>
        <begin position="117"/>
        <end position="135"/>
    </location>
</feature>
<comment type="caution">
    <text evidence="2">The sequence shown here is derived from an EMBL/GenBank/DDBJ whole genome shotgun (WGS) entry which is preliminary data.</text>
</comment>
<evidence type="ECO:0000313" key="2">
    <source>
        <dbReference type="EMBL" id="MFL0250851.1"/>
    </source>
</evidence>
<keyword evidence="1" id="KW-1133">Transmembrane helix</keyword>
<proteinExistence type="predicted"/>
<reference evidence="2 3" key="1">
    <citation type="submission" date="2024-11" db="EMBL/GenBank/DDBJ databases">
        <authorList>
            <person name="Heng Y.C."/>
            <person name="Lim A.C.H."/>
            <person name="Lee J.K.Y."/>
            <person name="Kittelmann S."/>
        </authorList>
    </citation>
    <scope>NUCLEOTIDE SEQUENCE [LARGE SCALE GENOMIC DNA]</scope>
    <source>
        <strain evidence="2 3">WILCCON 0114</strain>
    </source>
</reference>
<accession>A0ABW8TEA9</accession>
<keyword evidence="1" id="KW-0812">Transmembrane</keyword>
<sequence>MYSITIASALPSIAGKNIFVYGIYVILGFLIASDDIILSMLESHKSFYLICSIAGYTIISIEISSIGWQSGFSLLGIIFSLIYYFTIWCSLLTFIGCGKRYLNFSTNFLSHFSHASFTIYIIHQTYIVIFAYFILKLTNIFLLQYILIIILALTVSLMTYEILKRFRVFIFMFGIKG</sequence>
<feature type="transmembrane region" description="Helical" evidence="1">
    <location>
        <begin position="18"/>
        <end position="38"/>
    </location>
</feature>
<evidence type="ECO:0000313" key="3">
    <source>
        <dbReference type="Proteomes" id="UP001623592"/>
    </source>
</evidence>
<organism evidence="2 3">
    <name type="scientific">Clostridium neuense</name>
    <dbReference type="NCBI Taxonomy" id="1728934"/>
    <lineage>
        <taxon>Bacteria</taxon>
        <taxon>Bacillati</taxon>
        <taxon>Bacillota</taxon>
        <taxon>Clostridia</taxon>
        <taxon>Eubacteriales</taxon>
        <taxon>Clostridiaceae</taxon>
        <taxon>Clostridium</taxon>
    </lineage>
</organism>
<feature type="transmembrane region" description="Helical" evidence="1">
    <location>
        <begin position="74"/>
        <end position="96"/>
    </location>
</feature>
<evidence type="ECO:0000256" key="1">
    <source>
        <dbReference type="SAM" id="Phobius"/>
    </source>
</evidence>
<gene>
    <name evidence="2" type="ORF">ACJDT4_10500</name>
</gene>
<protein>
    <recommendedName>
        <fullName evidence="4">Acyltransferase 3 domain-containing protein</fullName>
    </recommendedName>
</protein>
<feature type="transmembrane region" description="Helical" evidence="1">
    <location>
        <begin position="47"/>
        <end position="68"/>
    </location>
</feature>
<dbReference type="PANTHER" id="PTHR36927:SF1">
    <property type="entry name" value="MDO-LIKE PROTEIN"/>
    <property type="match status" value="1"/>
</dbReference>
<keyword evidence="3" id="KW-1185">Reference proteome</keyword>